<dbReference type="PANTHER" id="PTHR33446:SF2">
    <property type="entry name" value="PROTEIN TONB"/>
    <property type="match status" value="1"/>
</dbReference>
<reference evidence="14" key="1">
    <citation type="journal article" date="2019" name="Int. J. Syst. Evol. Microbiol.">
        <title>The Global Catalogue of Microorganisms (GCM) 10K type strain sequencing project: providing services to taxonomists for standard genome sequencing and annotation.</title>
        <authorList>
            <consortium name="The Broad Institute Genomics Platform"/>
            <consortium name="The Broad Institute Genome Sequencing Center for Infectious Disease"/>
            <person name="Wu L."/>
            <person name="Ma J."/>
        </authorList>
    </citation>
    <scope>NUCLEOTIDE SEQUENCE [LARGE SCALE GENOMIC DNA]</scope>
    <source>
        <strain evidence="14">SHR3</strain>
    </source>
</reference>
<proteinExistence type="inferred from homology"/>
<keyword evidence="3" id="KW-0813">Transport</keyword>
<evidence type="ECO:0000256" key="4">
    <source>
        <dbReference type="ARBA" id="ARBA00022475"/>
    </source>
</evidence>
<feature type="compositionally biased region" description="Basic and acidic residues" evidence="10">
    <location>
        <begin position="121"/>
        <end position="132"/>
    </location>
</feature>
<dbReference type="Proteomes" id="UP001595974">
    <property type="component" value="Unassembled WGS sequence"/>
</dbReference>
<dbReference type="InterPro" id="IPR051045">
    <property type="entry name" value="TonB-dependent_transducer"/>
</dbReference>
<evidence type="ECO:0000256" key="10">
    <source>
        <dbReference type="SAM" id="MobiDB-lite"/>
    </source>
</evidence>
<dbReference type="Gene3D" id="3.30.1150.10">
    <property type="match status" value="1"/>
</dbReference>
<keyword evidence="5" id="KW-0997">Cell inner membrane</keyword>
<evidence type="ECO:0000256" key="8">
    <source>
        <dbReference type="ARBA" id="ARBA00022989"/>
    </source>
</evidence>
<feature type="compositionally biased region" description="Pro residues" evidence="10">
    <location>
        <begin position="150"/>
        <end position="172"/>
    </location>
</feature>
<dbReference type="SUPFAM" id="SSF74653">
    <property type="entry name" value="TolA/TonB C-terminal domain"/>
    <property type="match status" value="1"/>
</dbReference>
<dbReference type="InterPro" id="IPR006260">
    <property type="entry name" value="TonB/TolA_C"/>
</dbReference>
<comment type="caution">
    <text evidence="13">The sequence shown here is derived from an EMBL/GenBank/DDBJ whole genome shotgun (WGS) entry which is preliminary data.</text>
</comment>
<protein>
    <submittedName>
        <fullName evidence="13">Energy transducer TonB</fullName>
    </submittedName>
</protein>
<dbReference type="EMBL" id="JBHSOG010000045">
    <property type="protein sequence ID" value="MFC5769995.1"/>
    <property type="molecule type" value="Genomic_DNA"/>
</dbReference>
<evidence type="ECO:0000256" key="2">
    <source>
        <dbReference type="ARBA" id="ARBA00006555"/>
    </source>
</evidence>
<feature type="compositionally biased region" description="Pro residues" evidence="10">
    <location>
        <begin position="94"/>
        <end position="120"/>
    </location>
</feature>
<evidence type="ECO:0000256" key="1">
    <source>
        <dbReference type="ARBA" id="ARBA00004383"/>
    </source>
</evidence>
<evidence type="ECO:0000256" key="3">
    <source>
        <dbReference type="ARBA" id="ARBA00022448"/>
    </source>
</evidence>
<keyword evidence="4" id="KW-1003">Cell membrane</keyword>
<keyword evidence="8 11" id="KW-1133">Transmembrane helix</keyword>
<name>A0ABW1ARQ8_9RHOO</name>
<sequence>MMNAVSDALPLPAMTPAPSPERRARPARQRRSRENSGFTAGPVGLKKTGLAGLVLALHVAGLAVLGWLAPAETTMPVALPIQVSLIQEQTAPPVSAPPEPVVQPPIPKVVPSPPKPQPRPRPQEKPAPRKPVEAAPVTESRTALTSDAPAPEPTPAPAPPAPVSAPPGPPTPAITAARFDADYLNNPPPAYPPLSRRMREEGKVMLRVLVSPAGLPAQVEVSRSSGFERLDRAAENAVRRWRFVPARQGDHAVESWTLVPLIFELKE</sequence>
<dbReference type="RefSeq" id="WP_232516429.1">
    <property type="nucleotide sequence ID" value="NZ_JBHSOG010000045.1"/>
</dbReference>
<gene>
    <name evidence="13" type="ORF">ACFPTN_11475</name>
</gene>
<feature type="domain" description="TonB C-terminal" evidence="12">
    <location>
        <begin position="176"/>
        <end position="267"/>
    </location>
</feature>
<evidence type="ECO:0000256" key="11">
    <source>
        <dbReference type="SAM" id="Phobius"/>
    </source>
</evidence>
<evidence type="ECO:0000313" key="14">
    <source>
        <dbReference type="Proteomes" id="UP001595974"/>
    </source>
</evidence>
<evidence type="ECO:0000256" key="9">
    <source>
        <dbReference type="ARBA" id="ARBA00023136"/>
    </source>
</evidence>
<evidence type="ECO:0000256" key="6">
    <source>
        <dbReference type="ARBA" id="ARBA00022692"/>
    </source>
</evidence>
<evidence type="ECO:0000256" key="5">
    <source>
        <dbReference type="ARBA" id="ARBA00022519"/>
    </source>
</evidence>
<dbReference type="PROSITE" id="PS52015">
    <property type="entry name" value="TONB_CTD"/>
    <property type="match status" value="1"/>
</dbReference>
<dbReference type="InterPro" id="IPR037682">
    <property type="entry name" value="TonB_C"/>
</dbReference>
<evidence type="ECO:0000256" key="7">
    <source>
        <dbReference type="ARBA" id="ARBA00022927"/>
    </source>
</evidence>
<dbReference type="PANTHER" id="PTHR33446">
    <property type="entry name" value="PROTEIN TONB-RELATED"/>
    <property type="match status" value="1"/>
</dbReference>
<keyword evidence="14" id="KW-1185">Reference proteome</keyword>
<evidence type="ECO:0000313" key="13">
    <source>
        <dbReference type="EMBL" id="MFC5769995.1"/>
    </source>
</evidence>
<evidence type="ECO:0000259" key="12">
    <source>
        <dbReference type="PROSITE" id="PS52015"/>
    </source>
</evidence>
<accession>A0ABW1ARQ8</accession>
<feature type="region of interest" description="Disordered" evidence="10">
    <location>
        <begin position="91"/>
        <end position="175"/>
    </location>
</feature>
<dbReference type="NCBIfam" id="TIGR01352">
    <property type="entry name" value="tonB_Cterm"/>
    <property type="match status" value="1"/>
</dbReference>
<dbReference type="PRINTS" id="PR01217">
    <property type="entry name" value="PRICHEXTENSN"/>
</dbReference>
<keyword evidence="7" id="KW-0653">Protein transport</keyword>
<feature type="transmembrane region" description="Helical" evidence="11">
    <location>
        <begin position="50"/>
        <end position="69"/>
    </location>
</feature>
<comment type="subcellular location">
    <subcellularLocation>
        <location evidence="1">Cell inner membrane</location>
        <topology evidence="1">Single-pass membrane protein</topology>
        <orientation evidence="1">Periplasmic side</orientation>
    </subcellularLocation>
</comment>
<keyword evidence="6 11" id="KW-0812">Transmembrane</keyword>
<keyword evidence="9 11" id="KW-0472">Membrane</keyword>
<dbReference type="Pfam" id="PF03544">
    <property type="entry name" value="TonB_C"/>
    <property type="match status" value="1"/>
</dbReference>
<comment type="similarity">
    <text evidence="2">Belongs to the TonB family.</text>
</comment>
<organism evidence="13 14">
    <name type="scientific">Thauera sinica</name>
    <dbReference type="NCBI Taxonomy" id="2665146"/>
    <lineage>
        <taxon>Bacteria</taxon>
        <taxon>Pseudomonadati</taxon>
        <taxon>Pseudomonadota</taxon>
        <taxon>Betaproteobacteria</taxon>
        <taxon>Rhodocyclales</taxon>
        <taxon>Zoogloeaceae</taxon>
        <taxon>Thauera</taxon>
    </lineage>
</organism>
<feature type="region of interest" description="Disordered" evidence="10">
    <location>
        <begin position="1"/>
        <end position="44"/>
    </location>
</feature>